<dbReference type="EC" id="2.7.6.3" evidence="3"/>
<evidence type="ECO:0000256" key="7">
    <source>
        <dbReference type="ARBA" id="ARBA00022777"/>
    </source>
</evidence>
<proteinExistence type="inferred from homology"/>
<evidence type="ECO:0000313" key="14">
    <source>
        <dbReference type="EMBL" id="OMH40066.1"/>
    </source>
</evidence>
<dbReference type="Proteomes" id="UP000187408">
    <property type="component" value="Unassembled WGS sequence"/>
</dbReference>
<dbReference type="GO" id="GO:0016301">
    <property type="term" value="F:kinase activity"/>
    <property type="evidence" value="ECO:0007669"/>
    <property type="project" value="UniProtKB-KW"/>
</dbReference>
<accession>A0A1R1MJX7</accession>
<evidence type="ECO:0000256" key="3">
    <source>
        <dbReference type="ARBA" id="ARBA00013253"/>
    </source>
</evidence>
<keyword evidence="9" id="KW-0289">Folate biosynthesis</keyword>
<keyword evidence="8" id="KW-0067">ATP-binding</keyword>
<dbReference type="PANTHER" id="PTHR43071:SF1">
    <property type="entry name" value="2-AMINO-4-HYDROXY-6-HYDROXYMETHYLDIHYDROPTERIDINE PYROPHOSPHOKINASE"/>
    <property type="match status" value="1"/>
</dbReference>
<dbReference type="NCBIfam" id="TIGR01498">
    <property type="entry name" value="folK"/>
    <property type="match status" value="1"/>
</dbReference>
<dbReference type="GO" id="GO:0046654">
    <property type="term" value="P:tetrahydrofolate biosynthetic process"/>
    <property type="evidence" value="ECO:0007669"/>
    <property type="project" value="UniProtKB-UniPathway"/>
</dbReference>
<dbReference type="PANTHER" id="PTHR43071">
    <property type="entry name" value="2-AMINO-4-HYDROXY-6-HYDROXYMETHYLDIHYDROPTERIDINE PYROPHOSPHOKINASE"/>
    <property type="match status" value="1"/>
</dbReference>
<dbReference type="PROSITE" id="PS00794">
    <property type="entry name" value="HPPK"/>
    <property type="match status" value="1"/>
</dbReference>
<evidence type="ECO:0000256" key="6">
    <source>
        <dbReference type="ARBA" id="ARBA00022741"/>
    </source>
</evidence>
<evidence type="ECO:0000313" key="15">
    <source>
        <dbReference type="Proteomes" id="UP000187408"/>
    </source>
</evidence>
<feature type="domain" description="7,8-dihydro-6-hydroxymethylpterin-pyrophosphokinase" evidence="13">
    <location>
        <begin position="87"/>
        <end position="98"/>
    </location>
</feature>
<keyword evidence="5" id="KW-0808">Transferase</keyword>
<dbReference type="STRING" id="1914305.BLW93_07255"/>
<reference evidence="14 15" key="1">
    <citation type="submission" date="2016-10" db="EMBL/GenBank/DDBJ databases">
        <title>Genome sequence of a sulfur-reducing bacterium Desulfurobacterium indicum K6013.</title>
        <authorList>
            <person name="Cao J."/>
            <person name="Shao Z."/>
            <person name="Alain K."/>
            <person name="Jebbar M."/>
        </authorList>
    </citation>
    <scope>NUCLEOTIDE SEQUENCE [LARGE SCALE GENOMIC DNA]</scope>
    <source>
        <strain evidence="14 15">K6013</strain>
    </source>
</reference>
<gene>
    <name evidence="14" type="ORF">BLW93_07255</name>
</gene>
<comment type="caution">
    <text evidence="14">The sequence shown here is derived from an EMBL/GenBank/DDBJ whole genome shotgun (WGS) entry which is preliminary data.</text>
</comment>
<dbReference type="GO" id="GO:0046656">
    <property type="term" value="P:folic acid biosynthetic process"/>
    <property type="evidence" value="ECO:0007669"/>
    <property type="project" value="UniProtKB-KW"/>
</dbReference>
<dbReference type="OrthoDB" id="9808041at2"/>
<dbReference type="GO" id="GO:0003848">
    <property type="term" value="F:2-amino-4-hydroxy-6-hydroxymethyldihydropteridine diphosphokinase activity"/>
    <property type="evidence" value="ECO:0007669"/>
    <property type="project" value="UniProtKB-EC"/>
</dbReference>
<dbReference type="GO" id="GO:0005524">
    <property type="term" value="F:ATP binding"/>
    <property type="evidence" value="ECO:0007669"/>
    <property type="project" value="UniProtKB-KW"/>
</dbReference>
<dbReference type="InterPro" id="IPR000550">
    <property type="entry name" value="Hppk"/>
</dbReference>
<keyword evidence="15" id="KW-1185">Reference proteome</keyword>
<organism evidence="14 15">
    <name type="scientific">Desulfurobacterium indicum</name>
    <dbReference type="NCBI Taxonomy" id="1914305"/>
    <lineage>
        <taxon>Bacteria</taxon>
        <taxon>Pseudomonadati</taxon>
        <taxon>Aquificota</taxon>
        <taxon>Aquificia</taxon>
        <taxon>Desulfurobacteriales</taxon>
        <taxon>Desulfurobacteriaceae</taxon>
        <taxon>Desulfurobacterium</taxon>
    </lineage>
</organism>
<keyword evidence="6" id="KW-0547">Nucleotide-binding</keyword>
<sequence length="135" mass="15533">MAKVLLCIGTNLGNRKHNIERALNAIDKYAGRILKTTDIMETKPFGVTRQPNFLNIGVLIKTEHPPFLLLNILKRLEKKVGRYPTYRWGPRVIDIDILTYENLRIGTKKLKIPHPGIKERDFFKKALELTKEGAL</sequence>
<dbReference type="Pfam" id="PF01288">
    <property type="entry name" value="HPPK"/>
    <property type="match status" value="1"/>
</dbReference>
<keyword evidence="7 14" id="KW-0418">Kinase</keyword>
<comment type="function">
    <text evidence="10">Catalyzes the transfer of pyrophosphate from adenosine triphosphate (ATP) to 6-hydroxymethyl-7,8-dihydropterin, an enzymatic step in folate biosynthesis pathway.</text>
</comment>
<comment type="pathway">
    <text evidence="1">Cofactor biosynthesis; tetrahydrofolate biosynthesis; 2-amino-4-hydroxy-6-hydroxymethyl-7,8-dihydropteridine diphosphate from 7,8-dihydroneopterin triphosphate: step 4/4.</text>
</comment>
<evidence type="ECO:0000256" key="12">
    <source>
        <dbReference type="ARBA" id="ARBA00033413"/>
    </source>
</evidence>
<comment type="similarity">
    <text evidence="2">Belongs to the HPPK family.</text>
</comment>
<dbReference type="CDD" id="cd00483">
    <property type="entry name" value="HPPK"/>
    <property type="match status" value="1"/>
</dbReference>
<protein>
    <recommendedName>
        <fullName evidence="4">2-amino-4-hydroxy-6-hydroxymethyldihydropteridine pyrophosphokinase</fullName>
        <ecNumber evidence="3">2.7.6.3</ecNumber>
    </recommendedName>
    <alternativeName>
        <fullName evidence="11">6-hydroxymethyl-7,8-dihydropterin pyrophosphokinase</fullName>
    </alternativeName>
    <alternativeName>
        <fullName evidence="12">7,8-dihydro-6-hydroxymethylpterin-pyrophosphokinase</fullName>
    </alternativeName>
</protein>
<name>A0A1R1MJX7_9BACT</name>
<dbReference type="Gene3D" id="3.30.70.560">
    <property type="entry name" value="7,8-Dihydro-6-hydroxymethylpterin-pyrophosphokinase HPPK"/>
    <property type="match status" value="1"/>
</dbReference>
<dbReference type="UniPathway" id="UPA00077">
    <property type="reaction ID" value="UER00155"/>
</dbReference>
<evidence type="ECO:0000256" key="4">
    <source>
        <dbReference type="ARBA" id="ARBA00016218"/>
    </source>
</evidence>
<evidence type="ECO:0000256" key="9">
    <source>
        <dbReference type="ARBA" id="ARBA00022909"/>
    </source>
</evidence>
<dbReference type="EMBL" id="MOEN01000030">
    <property type="protein sequence ID" value="OMH40066.1"/>
    <property type="molecule type" value="Genomic_DNA"/>
</dbReference>
<dbReference type="RefSeq" id="WP_076713430.1">
    <property type="nucleotide sequence ID" value="NZ_MOEN01000030.1"/>
</dbReference>
<evidence type="ECO:0000259" key="13">
    <source>
        <dbReference type="PROSITE" id="PS00794"/>
    </source>
</evidence>
<evidence type="ECO:0000256" key="8">
    <source>
        <dbReference type="ARBA" id="ARBA00022840"/>
    </source>
</evidence>
<evidence type="ECO:0000256" key="2">
    <source>
        <dbReference type="ARBA" id="ARBA00005810"/>
    </source>
</evidence>
<dbReference type="SUPFAM" id="SSF55083">
    <property type="entry name" value="6-hydroxymethyl-7,8-dihydropterin pyrophosphokinase, HPPK"/>
    <property type="match status" value="1"/>
</dbReference>
<evidence type="ECO:0000256" key="11">
    <source>
        <dbReference type="ARBA" id="ARBA00029766"/>
    </source>
</evidence>
<evidence type="ECO:0000256" key="1">
    <source>
        <dbReference type="ARBA" id="ARBA00005051"/>
    </source>
</evidence>
<dbReference type="InterPro" id="IPR035907">
    <property type="entry name" value="Hppk_sf"/>
</dbReference>
<evidence type="ECO:0000256" key="5">
    <source>
        <dbReference type="ARBA" id="ARBA00022679"/>
    </source>
</evidence>
<dbReference type="AlphaFoldDB" id="A0A1R1MJX7"/>
<evidence type="ECO:0000256" key="10">
    <source>
        <dbReference type="ARBA" id="ARBA00029409"/>
    </source>
</evidence>